<dbReference type="SUPFAM" id="SSF47954">
    <property type="entry name" value="Cyclin-like"/>
    <property type="match status" value="2"/>
</dbReference>
<feature type="compositionally biased region" description="Gly residues" evidence="3">
    <location>
        <begin position="520"/>
        <end position="544"/>
    </location>
</feature>
<comment type="caution">
    <text evidence="6">The sequence shown here is derived from an EMBL/GenBank/DDBJ whole genome shotgun (WGS) entry which is preliminary data.</text>
</comment>
<evidence type="ECO:0000313" key="6">
    <source>
        <dbReference type="EMBL" id="GIL90499.1"/>
    </source>
</evidence>
<dbReference type="Gene3D" id="1.10.472.10">
    <property type="entry name" value="Cyclin-like"/>
    <property type="match status" value="2"/>
</dbReference>
<dbReference type="AlphaFoldDB" id="A0A8J4CZ17"/>
<dbReference type="Pfam" id="PF00134">
    <property type="entry name" value="Cyclin_N"/>
    <property type="match status" value="1"/>
</dbReference>
<dbReference type="EMBL" id="BNCP01000057">
    <property type="protein sequence ID" value="GIL90499.1"/>
    <property type="molecule type" value="Genomic_DNA"/>
</dbReference>
<evidence type="ECO:0000313" key="7">
    <source>
        <dbReference type="EMBL" id="GIM14669.1"/>
    </source>
</evidence>
<dbReference type="EMBL" id="BNCQ01000058">
    <property type="protein sequence ID" value="GIM14669.1"/>
    <property type="molecule type" value="Genomic_DNA"/>
</dbReference>
<dbReference type="InterPro" id="IPR036915">
    <property type="entry name" value="Cyclin-like_sf"/>
</dbReference>
<accession>A0A8J4CZ17</accession>
<sequence length="587" mass="61333">MKAWMVRAGITFNPSMEGLTQANAANEFLELPIELQLTCLGLAPDIASLCYALSSCSGLRQLKEGAFKAFCHRNWPRIARVASDAIESDETPIAFWEQVVHRAFMIRSAIAATIDPIRTFNGHMTEQRRVLVIEWLVQVSQARQLDGAAVFLATRFMDVFLAFTPPVPVSLLQLVGISSLRTALRVLQDQKTKSSETKTNRTRQSPLMRALASTAASVVASVAVAVTVTAPLAPLACSCLDPTRSELRAPSCLQRPSTWSSDQDSDFDCDVAGDAYAIVTTEVSPSVRGGNGKATAVAPSSSPPHSSPSMLSVVVEPLSAATAVDLCADAYSVEDVERMTKCIGDLILLRLNGDGEPTRQGPWMAPTARHFFRSLWAVAAADAAPMAALHLASFLMHVSLMCPSCSASPPSHVAAAALSLAMEALGQPPWPPALQRTLPLRLDEDLGPVRARIVAAQMKYDLPYMRGSWMEELSEARWSMDGKPLERPILAGEGTAAAASGGGSGGGLVGAGETIPSDRGAGGGVAGGPAGGGSGNGAASGGGDAVRRSVDGGGNGCGVASNVAAMRQIVEVIVQRKGALLPVAAVG</sequence>
<evidence type="ECO:0000313" key="8">
    <source>
        <dbReference type="Proteomes" id="UP000747110"/>
    </source>
</evidence>
<dbReference type="Proteomes" id="UP000747110">
    <property type="component" value="Unassembled WGS sequence"/>
</dbReference>
<dbReference type="Proteomes" id="UP000722791">
    <property type="component" value="Unassembled WGS sequence"/>
</dbReference>
<dbReference type="InterPro" id="IPR006671">
    <property type="entry name" value="Cyclin_N"/>
</dbReference>
<evidence type="ECO:0000256" key="1">
    <source>
        <dbReference type="ARBA" id="ARBA00023127"/>
    </source>
</evidence>
<keyword evidence="8" id="KW-1185">Reference proteome</keyword>
<organism evidence="6 8">
    <name type="scientific">Volvox reticuliferus</name>
    <dbReference type="NCBI Taxonomy" id="1737510"/>
    <lineage>
        <taxon>Eukaryota</taxon>
        <taxon>Viridiplantae</taxon>
        <taxon>Chlorophyta</taxon>
        <taxon>core chlorophytes</taxon>
        <taxon>Chlorophyceae</taxon>
        <taxon>CS clade</taxon>
        <taxon>Chlamydomonadales</taxon>
        <taxon>Volvocaceae</taxon>
        <taxon>Volvox</taxon>
    </lineage>
</organism>
<evidence type="ECO:0000259" key="5">
    <source>
        <dbReference type="SMART" id="SM01332"/>
    </source>
</evidence>
<evidence type="ECO:0008006" key="9">
    <source>
        <dbReference type="Google" id="ProtNLM"/>
    </source>
</evidence>
<feature type="region of interest" description="Disordered" evidence="3">
    <location>
        <begin position="517"/>
        <end position="547"/>
    </location>
</feature>
<evidence type="ECO:0000256" key="3">
    <source>
        <dbReference type="SAM" id="MobiDB-lite"/>
    </source>
</evidence>
<feature type="region of interest" description="Disordered" evidence="3">
    <location>
        <begin position="288"/>
        <end position="308"/>
    </location>
</feature>
<evidence type="ECO:0000256" key="2">
    <source>
        <dbReference type="RuleBase" id="RU000383"/>
    </source>
</evidence>
<keyword evidence="1 2" id="KW-0195">Cyclin</keyword>
<gene>
    <name evidence="6" type="ORF">Vretifemale_18138</name>
    <name evidence="7" type="ORF">Vretimale_17618</name>
</gene>
<protein>
    <recommendedName>
        <fullName evidence="9">Cyclin C-terminal domain-containing protein</fullName>
    </recommendedName>
</protein>
<dbReference type="InterPro" id="IPR013763">
    <property type="entry name" value="Cyclin-like_dom"/>
</dbReference>
<name>A0A8J4CZ17_9CHLO</name>
<feature type="domain" description="Cyclin C-terminal" evidence="5">
    <location>
        <begin position="366"/>
        <end position="476"/>
    </location>
</feature>
<dbReference type="SMART" id="SM00385">
    <property type="entry name" value="CYCLIN"/>
    <property type="match status" value="2"/>
</dbReference>
<proteinExistence type="inferred from homology"/>
<feature type="domain" description="Cyclin-like" evidence="4">
    <location>
        <begin position="373"/>
        <end position="455"/>
    </location>
</feature>
<dbReference type="InterPro" id="IPR004367">
    <property type="entry name" value="Cyclin_C-dom"/>
</dbReference>
<dbReference type="OrthoDB" id="504708at2759"/>
<comment type="similarity">
    <text evidence="2">Belongs to the cyclin family.</text>
</comment>
<evidence type="ECO:0000259" key="4">
    <source>
        <dbReference type="SMART" id="SM00385"/>
    </source>
</evidence>
<dbReference type="SMART" id="SM01332">
    <property type="entry name" value="Cyclin_C"/>
    <property type="match status" value="1"/>
</dbReference>
<reference evidence="6" key="1">
    <citation type="journal article" date="2021" name="Proc. Natl. Acad. Sci. U.S.A.">
        <title>Three genomes in the algal genus Volvox reveal the fate of a haploid sex-determining region after a transition to homothallism.</title>
        <authorList>
            <person name="Yamamoto K."/>
            <person name="Hamaji T."/>
            <person name="Kawai-Toyooka H."/>
            <person name="Matsuzaki R."/>
            <person name="Takahashi F."/>
            <person name="Nishimura Y."/>
            <person name="Kawachi M."/>
            <person name="Noguchi H."/>
            <person name="Minakuchi Y."/>
            <person name="Umen J.G."/>
            <person name="Toyoda A."/>
            <person name="Nozaki H."/>
        </authorList>
    </citation>
    <scope>NUCLEOTIDE SEQUENCE</scope>
    <source>
        <strain evidence="7">NIES-3785</strain>
        <strain evidence="6">NIES-3786</strain>
    </source>
</reference>
<feature type="domain" description="Cyclin-like" evidence="4">
    <location>
        <begin position="134"/>
        <end position="213"/>
    </location>
</feature>
<dbReference type="Pfam" id="PF02984">
    <property type="entry name" value="Cyclin_C"/>
    <property type="match status" value="1"/>
</dbReference>